<comment type="subcellular location">
    <subcellularLocation>
        <location evidence="2">Cytoplasmic vesicle</location>
        <location evidence="2">Secretory vesicle</location>
        <location evidence="2">Acrosome</location>
    </subcellularLocation>
</comment>
<evidence type="ECO:0000256" key="7">
    <source>
        <dbReference type="ARBA" id="ARBA00023329"/>
    </source>
</evidence>
<dbReference type="GO" id="GO:0045171">
    <property type="term" value="C:intercellular bridge"/>
    <property type="evidence" value="ECO:0007669"/>
    <property type="project" value="Ensembl"/>
</dbReference>
<feature type="region of interest" description="Disordered" evidence="9">
    <location>
        <begin position="100"/>
        <end position="122"/>
    </location>
</feature>
<dbReference type="GO" id="GO:0072686">
    <property type="term" value="C:mitotic spindle"/>
    <property type="evidence" value="ECO:0007669"/>
    <property type="project" value="Ensembl"/>
</dbReference>
<feature type="chain" id="PRO_5034296482" description="Sperm equatorial segment protein 1" evidence="10">
    <location>
        <begin position="20"/>
        <end position="345"/>
    </location>
</feature>
<feature type="signal peptide" evidence="10">
    <location>
        <begin position="1"/>
        <end position="19"/>
    </location>
</feature>
<reference evidence="11" key="1">
    <citation type="submission" date="2025-08" db="UniProtKB">
        <authorList>
            <consortium name="Ensembl"/>
        </authorList>
    </citation>
    <scope>IDENTIFICATION</scope>
</reference>
<dbReference type="Ensembl" id="ENSSVLT00005010468.1">
    <property type="protein sequence ID" value="ENSSVLP00005009457.1"/>
    <property type="gene ID" value="ENSSVLG00005007565.1"/>
</dbReference>
<dbReference type="InterPro" id="IPR026743">
    <property type="entry name" value="Equatorial_segment"/>
</dbReference>
<evidence type="ECO:0000256" key="1">
    <source>
        <dbReference type="ARBA" id="ARBA00003615"/>
    </source>
</evidence>
<dbReference type="GO" id="GO:0007340">
    <property type="term" value="P:acrosome reaction"/>
    <property type="evidence" value="ECO:0007669"/>
    <property type="project" value="InterPro"/>
</dbReference>
<keyword evidence="12" id="KW-1185">Reference proteome</keyword>
<feature type="compositionally biased region" description="Low complexity" evidence="9">
    <location>
        <begin position="161"/>
        <end position="175"/>
    </location>
</feature>
<reference evidence="11" key="2">
    <citation type="submission" date="2025-09" db="UniProtKB">
        <authorList>
            <consortium name="Ensembl"/>
        </authorList>
    </citation>
    <scope>IDENTIFICATION</scope>
</reference>
<dbReference type="AlphaFoldDB" id="A0A8D2B291"/>
<sequence length="345" mass="38697">MKPVVLLVALLLWPSSAPAFPSITVSRDEEQNLNHYVQVLENLILSVPTREPGPEKKSKSPKNVYSTGLKRSKIEETGTPGEASTENNVLIKDVSEGSTTFSTRDFTPGIGKKQPTESTPFWSIRPNNVSVVLHAEEPYIEKEEPEPEPEPETVTKRSRASTLSPPTSEPSTITTVTSKTTAEMFIWTEEDVPQLSGGSEIGKFKMPTFEHHSESMNNDAILKKISEIYSQMQQAPPGDSNNPEYKEYIKASKELLKRSLALAEAAEYRLEKMYATEALAQGRSSNKIDDIETVINMLYNSRSKLPEYLDIKYVPAEMRERATVVFSTLKNMCRSSRIKTLLRSY</sequence>
<keyword evidence="6" id="KW-0325">Glycoprotein</keyword>
<dbReference type="PANTHER" id="PTHR31667:SF2">
    <property type="entry name" value="SPERM EQUATORIAL SEGMENT PROTEIN 1"/>
    <property type="match status" value="1"/>
</dbReference>
<accession>A0A8D2B291</accession>
<evidence type="ECO:0000256" key="6">
    <source>
        <dbReference type="ARBA" id="ARBA00023180"/>
    </source>
</evidence>
<keyword evidence="5 10" id="KW-0732">Signal</keyword>
<protein>
    <recommendedName>
        <fullName evidence="3">Sperm equatorial segment protein 1</fullName>
    </recommendedName>
</protein>
<dbReference type="GeneTree" id="ENSGT00390000005362"/>
<organism evidence="11 12">
    <name type="scientific">Sciurus vulgaris</name>
    <name type="common">Eurasian red squirrel</name>
    <dbReference type="NCBI Taxonomy" id="55149"/>
    <lineage>
        <taxon>Eukaryota</taxon>
        <taxon>Metazoa</taxon>
        <taxon>Chordata</taxon>
        <taxon>Craniata</taxon>
        <taxon>Vertebrata</taxon>
        <taxon>Euteleostomi</taxon>
        <taxon>Mammalia</taxon>
        <taxon>Eutheria</taxon>
        <taxon>Euarchontoglires</taxon>
        <taxon>Glires</taxon>
        <taxon>Rodentia</taxon>
        <taxon>Sciuromorpha</taxon>
        <taxon>Sciuridae</taxon>
        <taxon>Sciurinae</taxon>
        <taxon>Sciurini</taxon>
        <taxon>Sciurus</taxon>
    </lineage>
</organism>
<dbReference type="Proteomes" id="UP000694564">
    <property type="component" value="Chromosome 2"/>
</dbReference>
<evidence type="ECO:0000256" key="3">
    <source>
        <dbReference type="ARBA" id="ARBA00020783"/>
    </source>
</evidence>
<keyword evidence="4" id="KW-0217">Developmental protein</keyword>
<proteinExistence type="inferred from homology"/>
<evidence type="ECO:0000256" key="9">
    <source>
        <dbReference type="SAM" id="MobiDB-lite"/>
    </source>
</evidence>
<gene>
    <name evidence="11" type="primary">SPESP1</name>
</gene>
<keyword evidence="7" id="KW-0968">Cytoplasmic vesicle</keyword>
<dbReference type="GO" id="GO:0007342">
    <property type="term" value="P:fusion of sperm to egg plasma membrane involved in single fertilization"/>
    <property type="evidence" value="ECO:0007669"/>
    <property type="project" value="InterPro"/>
</dbReference>
<evidence type="ECO:0000256" key="2">
    <source>
        <dbReference type="ARBA" id="ARBA00004218"/>
    </source>
</evidence>
<feature type="region of interest" description="Disordered" evidence="9">
    <location>
        <begin position="48"/>
        <end position="88"/>
    </location>
</feature>
<evidence type="ECO:0000313" key="11">
    <source>
        <dbReference type="Ensembl" id="ENSSVLP00005009457.1"/>
    </source>
</evidence>
<dbReference type="Pfam" id="PF15754">
    <property type="entry name" value="SPESP1"/>
    <property type="match status" value="1"/>
</dbReference>
<dbReference type="PANTHER" id="PTHR31667">
    <property type="entry name" value="SPERM EQUATORIAL SEGMENT PROTEIN 1"/>
    <property type="match status" value="1"/>
</dbReference>
<evidence type="ECO:0000256" key="4">
    <source>
        <dbReference type="ARBA" id="ARBA00022473"/>
    </source>
</evidence>
<dbReference type="GO" id="GO:0001669">
    <property type="term" value="C:acrosomal vesicle"/>
    <property type="evidence" value="ECO:0007669"/>
    <property type="project" value="UniProtKB-SubCell"/>
</dbReference>
<evidence type="ECO:0000256" key="8">
    <source>
        <dbReference type="ARBA" id="ARBA00025763"/>
    </source>
</evidence>
<evidence type="ECO:0000313" key="12">
    <source>
        <dbReference type="Proteomes" id="UP000694564"/>
    </source>
</evidence>
<evidence type="ECO:0000256" key="10">
    <source>
        <dbReference type="SAM" id="SignalP"/>
    </source>
</evidence>
<comment type="similarity">
    <text evidence="8">Belongs to the SPESP1 family.</text>
</comment>
<name>A0A8D2B291_SCIVU</name>
<evidence type="ECO:0000256" key="5">
    <source>
        <dbReference type="ARBA" id="ARBA00022729"/>
    </source>
</evidence>
<feature type="region of interest" description="Disordered" evidence="9">
    <location>
        <begin position="137"/>
        <end position="175"/>
    </location>
</feature>
<comment type="function">
    <text evidence="1">Involved in fertilization ability of sperm.</text>
</comment>